<accession>A0A6L5JZN9</accession>
<organism evidence="1 2">
    <name type="scientific">Rhodocyclus tenuis</name>
    <name type="common">Rhodospirillum tenue</name>
    <dbReference type="NCBI Taxonomy" id="1066"/>
    <lineage>
        <taxon>Bacteria</taxon>
        <taxon>Pseudomonadati</taxon>
        <taxon>Pseudomonadota</taxon>
        <taxon>Betaproteobacteria</taxon>
        <taxon>Rhodocyclales</taxon>
        <taxon>Rhodocyclaceae</taxon>
        <taxon>Rhodocyclus</taxon>
    </lineage>
</organism>
<dbReference type="InterPro" id="IPR013320">
    <property type="entry name" value="ConA-like_dom_sf"/>
</dbReference>
<dbReference type="OrthoDB" id="8532329at2"/>
<gene>
    <name evidence="1" type="ORF">GHK24_12685</name>
</gene>
<evidence type="ECO:0008006" key="3">
    <source>
        <dbReference type="Google" id="ProtNLM"/>
    </source>
</evidence>
<comment type="caution">
    <text evidence="1">The sequence shown here is derived from an EMBL/GenBank/DDBJ whole genome shotgun (WGS) entry which is preliminary data.</text>
</comment>
<evidence type="ECO:0000313" key="2">
    <source>
        <dbReference type="Proteomes" id="UP000480275"/>
    </source>
</evidence>
<dbReference type="Proteomes" id="UP000480275">
    <property type="component" value="Unassembled WGS sequence"/>
</dbReference>
<sequence length="683" mass="72071">MARRDFPFRRTQRGSALLILALLLVGIIAGSLLMQSAGASRPLSRDDISQIALRQAKEALIGFAATYRDTHPDQVFGYLPCPDSDNDGIADSCGTTDTPLLGRLPWKTLGIAPLRDGNGECLWYAVSGSSKDAPKTSSMNWDTSGQFIVRDVDQTLLAGASDDARAVAVILAPDAAMPGQARTPVSAPPASACGGNNSAGDYLEGATFPATPLPPGSGAAPVTITVARAARRSHESNNDRGLALGNAELFTRIKARADFRQDIASMLNELAACLNKLPPAALPAASPDNKGMDAVLALCPGSSPLKAALLANWRDNLLYARPAQATSVNGIAGCRGVLFFGGERRRGQLRETLAQRRDASNYLDDEHLAQWQAGGPFVAASDYDPAAPANDLVRCVTGLPVAATQFSFASDLERFASSGETAGTRLDGATASVSLVGAASGRGSCLWLATPIPLAGKTLRGYYDFRFRFADTSALATTPDNNDGRGNGFALQLLPADSGLPGCGQSAHMGALRPSDGWLSSLLIETDVRPQRADDDPMENHTAIMINGLTEHAKFGTLSLVCNGSSSGCRHRPANIFEESPTPLTHRQRLEIHTGCDATCGNCQPARHSPPNDYARISVWVDCTACADTSVDLPRTPTPPTLSRCQRLDSRLNTVIAGFTTGFLVGQNTAQGVTLANFILRSE</sequence>
<evidence type="ECO:0000313" key="1">
    <source>
        <dbReference type="EMBL" id="MQY52629.1"/>
    </source>
</evidence>
<proteinExistence type="predicted"/>
<dbReference type="SUPFAM" id="SSF49899">
    <property type="entry name" value="Concanavalin A-like lectins/glucanases"/>
    <property type="match status" value="1"/>
</dbReference>
<reference evidence="1 2" key="1">
    <citation type="submission" date="2019-10" db="EMBL/GenBank/DDBJ databases">
        <title>Whole-genome sequence of the purple nonsulfur photosynthetic bacterium Rhodocyclus tenuis.</title>
        <authorList>
            <person name="Kyndt J.A."/>
            <person name="Meyer T.E."/>
        </authorList>
    </citation>
    <scope>NUCLEOTIDE SEQUENCE [LARGE SCALE GENOMIC DNA]</scope>
    <source>
        <strain evidence="1 2">DSM 110</strain>
    </source>
</reference>
<dbReference type="Gene3D" id="2.60.120.200">
    <property type="match status" value="1"/>
</dbReference>
<dbReference type="EMBL" id="WIXJ01000013">
    <property type="protein sequence ID" value="MQY52629.1"/>
    <property type="molecule type" value="Genomic_DNA"/>
</dbReference>
<protein>
    <recommendedName>
        <fullName evidence="3">Type II secretion system protein</fullName>
    </recommendedName>
</protein>
<name>A0A6L5JZN9_RHOTE</name>
<dbReference type="AlphaFoldDB" id="A0A6L5JZN9"/>